<dbReference type="SUPFAM" id="SSF103473">
    <property type="entry name" value="MFS general substrate transporter"/>
    <property type="match status" value="1"/>
</dbReference>
<dbReference type="RefSeq" id="WP_110627340.1">
    <property type="nucleotide sequence ID" value="NZ_CP029788.1"/>
</dbReference>
<dbReference type="GO" id="GO:0005886">
    <property type="term" value="C:plasma membrane"/>
    <property type="evidence" value="ECO:0007669"/>
    <property type="project" value="UniProtKB-SubCell"/>
</dbReference>
<dbReference type="PANTHER" id="PTHR23517">
    <property type="entry name" value="RESISTANCE PROTEIN MDTM, PUTATIVE-RELATED-RELATED"/>
    <property type="match status" value="1"/>
</dbReference>
<dbReference type="AlphaFoldDB" id="A0A2U9NYJ8"/>
<feature type="transmembrane region" description="Helical" evidence="8">
    <location>
        <begin position="372"/>
        <end position="392"/>
    </location>
</feature>
<evidence type="ECO:0000256" key="1">
    <source>
        <dbReference type="ARBA" id="ARBA00004651"/>
    </source>
</evidence>
<evidence type="ECO:0000256" key="8">
    <source>
        <dbReference type="SAM" id="Phobius"/>
    </source>
</evidence>
<feature type="transmembrane region" description="Helical" evidence="8">
    <location>
        <begin position="280"/>
        <end position="302"/>
    </location>
</feature>
<feature type="transmembrane region" description="Helical" evidence="8">
    <location>
        <begin position="398"/>
        <end position="418"/>
    </location>
</feature>
<evidence type="ECO:0000256" key="7">
    <source>
        <dbReference type="SAM" id="MobiDB-lite"/>
    </source>
</evidence>
<evidence type="ECO:0000313" key="10">
    <source>
        <dbReference type="EMBL" id="AWT42416.1"/>
    </source>
</evidence>
<dbReference type="OrthoDB" id="3808057at2"/>
<dbReference type="InterPro" id="IPR011701">
    <property type="entry name" value="MFS"/>
</dbReference>
<gene>
    <name evidence="10" type="ORF">DMT42_08870</name>
</gene>
<name>A0A2U9NYJ8_STRAS</name>
<evidence type="ECO:0000313" key="11">
    <source>
        <dbReference type="Proteomes" id="UP000247634"/>
    </source>
</evidence>
<dbReference type="KEGG" id="sact:DMT42_08870"/>
<proteinExistence type="predicted"/>
<dbReference type="Gene3D" id="1.20.1250.20">
    <property type="entry name" value="MFS general substrate transporter like domains"/>
    <property type="match status" value="1"/>
</dbReference>
<keyword evidence="5 8" id="KW-1133">Transmembrane helix</keyword>
<evidence type="ECO:0000256" key="2">
    <source>
        <dbReference type="ARBA" id="ARBA00022448"/>
    </source>
</evidence>
<dbReference type="GO" id="GO:0022857">
    <property type="term" value="F:transmembrane transporter activity"/>
    <property type="evidence" value="ECO:0007669"/>
    <property type="project" value="InterPro"/>
</dbReference>
<feature type="transmembrane region" description="Helical" evidence="8">
    <location>
        <begin position="76"/>
        <end position="94"/>
    </location>
</feature>
<feature type="region of interest" description="Disordered" evidence="7">
    <location>
        <begin position="195"/>
        <end position="226"/>
    </location>
</feature>
<accession>A0A2U9NYJ8</accession>
<feature type="domain" description="Major facilitator superfamily (MFS) profile" evidence="9">
    <location>
        <begin position="10"/>
        <end position="424"/>
    </location>
</feature>
<reference evidence="10 11" key="1">
    <citation type="submission" date="2018-06" db="EMBL/GenBank/DDBJ databases">
        <title>The complete genome sequence of a nosiheptide producer Streptomyces actuosus ATCC 25421: deducing the ability of producing a new class III lantibiotics.</title>
        <authorList>
            <person name="Liu W."/>
            <person name="Sun F."/>
            <person name="Hu Y."/>
        </authorList>
    </citation>
    <scope>NUCLEOTIDE SEQUENCE [LARGE SCALE GENOMIC DNA]</scope>
    <source>
        <strain evidence="10 11">ATCC 25421</strain>
    </source>
</reference>
<keyword evidence="4 8" id="KW-0812">Transmembrane</keyword>
<dbReference type="PANTHER" id="PTHR23517:SF2">
    <property type="entry name" value="MULTIDRUG RESISTANCE PROTEIN MDTH"/>
    <property type="match status" value="1"/>
</dbReference>
<evidence type="ECO:0000256" key="5">
    <source>
        <dbReference type="ARBA" id="ARBA00022989"/>
    </source>
</evidence>
<feature type="transmembrane region" description="Helical" evidence="8">
    <location>
        <begin position="334"/>
        <end position="351"/>
    </location>
</feature>
<dbReference type="Pfam" id="PF07690">
    <property type="entry name" value="MFS_1"/>
    <property type="match status" value="1"/>
</dbReference>
<keyword evidence="3" id="KW-1003">Cell membrane</keyword>
<evidence type="ECO:0000256" key="4">
    <source>
        <dbReference type="ARBA" id="ARBA00022692"/>
    </source>
</evidence>
<keyword evidence="6 8" id="KW-0472">Membrane</keyword>
<protein>
    <submittedName>
        <fullName evidence="10">MFS transporter</fullName>
    </submittedName>
</protein>
<evidence type="ECO:0000256" key="6">
    <source>
        <dbReference type="ARBA" id="ARBA00023136"/>
    </source>
</evidence>
<dbReference type="EMBL" id="CP029788">
    <property type="protein sequence ID" value="AWT42416.1"/>
    <property type="molecule type" value="Genomic_DNA"/>
</dbReference>
<feature type="transmembrane region" description="Helical" evidence="8">
    <location>
        <begin position="244"/>
        <end position="260"/>
    </location>
</feature>
<dbReference type="InterPro" id="IPR020846">
    <property type="entry name" value="MFS_dom"/>
</dbReference>
<evidence type="ECO:0000256" key="3">
    <source>
        <dbReference type="ARBA" id="ARBA00022475"/>
    </source>
</evidence>
<feature type="transmembrane region" description="Helical" evidence="8">
    <location>
        <begin position="309"/>
        <end position="328"/>
    </location>
</feature>
<feature type="transmembrane region" description="Helical" evidence="8">
    <location>
        <begin position="46"/>
        <end position="64"/>
    </location>
</feature>
<keyword evidence="2" id="KW-0813">Transport</keyword>
<organism evidence="10 11">
    <name type="scientific">Streptomyces actuosus</name>
    <dbReference type="NCBI Taxonomy" id="1885"/>
    <lineage>
        <taxon>Bacteria</taxon>
        <taxon>Bacillati</taxon>
        <taxon>Actinomycetota</taxon>
        <taxon>Actinomycetes</taxon>
        <taxon>Kitasatosporales</taxon>
        <taxon>Streptomycetaceae</taxon>
        <taxon>Streptomyces</taxon>
    </lineage>
</organism>
<keyword evidence="11" id="KW-1185">Reference proteome</keyword>
<evidence type="ECO:0000259" key="9">
    <source>
        <dbReference type="PROSITE" id="PS50850"/>
    </source>
</evidence>
<dbReference type="Proteomes" id="UP000247634">
    <property type="component" value="Chromosome"/>
</dbReference>
<dbReference type="PROSITE" id="PS50850">
    <property type="entry name" value="MFS"/>
    <property type="match status" value="1"/>
</dbReference>
<dbReference type="InterPro" id="IPR036259">
    <property type="entry name" value="MFS_trans_sf"/>
</dbReference>
<feature type="transmembrane region" description="Helical" evidence="8">
    <location>
        <begin position="12"/>
        <end position="34"/>
    </location>
</feature>
<comment type="subcellular location">
    <subcellularLocation>
        <location evidence="1">Cell membrane</location>
        <topology evidence="1">Multi-pass membrane protein</topology>
    </subcellularLocation>
</comment>
<dbReference type="InterPro" id="IPR050171">
    <property type="entry name" value="MFS_Transporters"/>
</dbReference>
<sequence length="453" mass="45685">MRGLRDVPRAVWLLAGGTFVNMTVSVTFAFLFLYLTGPRGLDSGQAGLVAGAGGAGLLAGNLTGGFFGDRFGHRRALLTSAVTGGLLLAAVPLLPTPALFAALPLAQYASGVQRAANAALVAVIVPEGQRRQAFAVVRAAANGGFTAGPLLGALVATRLSYDWLYVADGLGSVGLAWWTARVIPARVGGVRLPSSGAGAVRPGSSGDDAGRPAAPGDGGVRPDPVRPVRPVAASGLWAALRARPAVPVLLGAIVVADIVYRQLYTTFPVYLADHGLDTGVYGALLAVNGGVLLCLELPAALALRRRAPLPVVATGLLLVAAGYGVLLAGPGARVAVAMMTLLTLGELLYKTPATAYVADRAPAHLQGRFQSLYAGASITGVVLAAPLGGALYQAAPGLLWPFTTAAAGVAGCAVLVGARLESGRTARHPAAGAAAEPLATPVLRAATRRNPPA</sequence>